<dbReference type="AlphaFoldDB" id="A0A4Z1EXY5"/>
<evidence type="ECO:0000256" key="1">
    <source>
        <dbReference type="SAM" id="MobiDB-lite"/>
    </source>
</evidence>
<dbReference type="Proteomes" id="UP000297777">
    <property type="component" value="Unassembled WGS sequence"/>
</dbReference>
<sequence length="80" mass="8552">MYVVTTDTVNPLIAEEAVEAKAKAKAKAKLLNGFGSGRNIVRNPKRHRKYDKMKNLESNLSVDRSEFESGGDLGSGGAGG</sequence>
<evidence type="ECO:0000313" key="2">
    <source>
        <dbReference type="EMBL" id="TGO15323.1"/>
    </source>
</evidence>
<protein>
    <submittedName>
        <fullName evidence="2">Uncharacterized protein</fullName>
    </submittedName>
</protein>
<comment type="caution">
    <text evidence="2">The sequence shown here is derived from an EMBL/GenBank/DDBJ whole genome shotgun (WGS) entry which is preliminary data.</text>
</comment>
<proteinExistence type="predicted"/>
<feature type="compositionally biased region" description="Gly residues" evidence="1">
    <location>
        <begin position="71"/>
        <end position="80"/>
    </location>
</feature>
<dbReference type="EMBL" id="PQXH01000041">
    <property type="protein sequence ID" value="TGO15323.1"/>
    <property type="molecule type" value="Genomic_DNA"/>
</dbReference>
<gene>
    <name evidence="2" type="ORF">BTUL_0041g00070</name>
</gene>
<organism evidence="2 3">
    <name type="scientific">Botrytis tulipae</name>
    <dbReference type="NCBI Taxonomy" id="87230"/>
    <lineage>
        <taxon>Eukaryota</taxon>
        <taxon>Fungi</taxon>
        <taxon>Dikarya</taxon>
        <taxon>Ascomycota</taxon>
        <taxon>Pezizomycotina</taxon>
        <taxon>Leotiomycetes</taxon>
        <taxon>Helotiales</taxon>
        <taxon>Sclerotiniaceae</taxon>
        <taxon>Botrytis</taxon>
    </lineage>
</organism>
<accession>A0A4Z1EXY5</accession>
<keyword evidence="3" id="KW-1185">Reference proteome</keyword>
<name>A0A4Z1EXY5_9HELO</name>
<reference evidence="2 3" key="1">
    <citation type="submission" date="2017-12" db="EMBL/GenBank/DDBJ databases">
        <title>Comparative genomics of Botrytis spp.</title>
        <authorList>
            <person name="Valero-Jimenez C.A."/>
            <person name="Tapia P."/>
            <person name="Veloso J."/>
            <person name="Silva-Moreno E."/>
            <person name="Staats M."/>
            <person name="Valdes J.H."/>
            <person name="Van Kan J.A.L."/>
        </authorList>
    </citation>
    <scope>NUCLEOTIDE SEQUENCE [LARGE SCALE GENOMIC DNA]</scope>
    <source>
        <strain evidence="2 3">Bt9001</strain>
    </source>
</reference>
<feature type="region of interest" description="Disordered" evidence="1">
    <location>
        <begin position="54"/>
        <end position="80"/>
    </location>
</feature>
<evidence type="ECO:0000313" key="3">
    <source>
        <dbReference type="Proteomes" id="UP000297777"/>
    </source>
</evidence>